<proteinExistence type="predicted"/>
<comment type="caution">
    <text evidence="1">The sequence shown here is derived from an EMBL/GenBank/DDBJ whole genome shotgun (WGS) entry which is preliminary data.</text>
</comment>
<dbReference type="Proteomes" id="UP000629911">
    <property type="component" value="Unassembled WGS sequence"/>
</dbReference>
<dbReference type="EMBL" id="BMTZ01000023">
    <property type="protein sequence ID" value="GGT73683.1"/>
    <property type="molecule type" value="Genomic_DNA"/>
</dbReference>
<evidence type="ECO:0000313" key="1">
    <source>
        <dbReference type="EMBL" id="GGT73683.1"/>
    </source>
</evidence>
<gene>
    <name evidence="1" type="ORF">GCM10010287_55160</name>
</gene>
<accession>A0ABQ2U573</accession>
<organism evidence="1 2">
    <name type="scientific">Streptomyces variabilis</name>
    <dbReference type="NCBI Taxonomy" id="67372"/>
    <lineage>
        <taxon>Bacteria</taxon>
        <taxon>Bacillati</taxon>
        <taxon>Actinomycetota</taxon>
        <taxon>Actinomycetes</taxon>
        <taxon>Kitasatosporales</taxon>
        <taxon>Streptomycetaceae</taxon>
        <taxon>Streptomyces</taxon>
        <taxon>Streptomyces griseoincarnatus group</taxon>
    </lineage>
</organism>
<keyword evidence="2" id="KW-1185">Reference proteome</keyword>
<protein>
    <submittedName>
        <fullName evidence="1">Uncharacterized protein</fullName>
    </submittedName>
</protein>
<name>A0ABQ2U573_9ACTN</name>
<evidence type="ECO:0000313" key="2">
    <source>
        <dbReference type="Proteomes" id="UP000629911"/>
    </source>
</evidence>
<reference evidence="2" key="1">
    <citation type="journal article" date="2019" name="Int. J. Syst. Evol. Microbiol.">
        <title>The Global Catalogue of Microorganisms (GCM) 10K type strain sequencing project: providing services to taxonomists for standard genome sequencing and annotation.</title>
        <authorList>
            <consortium name="The Broad Institute Genomics Platform"/>
            <consortium name="The Broad Institute Genome Sequencing Center for Infectious Disease"/>
            <person name="Wu L."/>
            <person name="Ma J."/>
        </authorList>
    </citation>
    <scope>NUCLEOTIDE SEQUENCE [LARGE SCALE GENOMIC DNA]</scope>
    <source>
        <strain evidence="2">JCM 4422</strain>
    </source>
</reference>
<sequence length="68" mass="7477">MSNMPPFPLRRRCHTGADQAVAFLLVELGDLAVQRPYRCKDREYVRVARAVDGETGPAGRDACQICGA</sequence>